<evidence type="ECO:0000313" key="2">
    <source>
        <dbReference type="Proteomes" id="UP001057402"/>
    </source>
</evidence>
<dbReference type="EMBL" id="CM042881">
    <property type="protein sequence ID" value="KAI4386629.1"/>
    <property type="molecule type" value="Genomic_DNA"/>
</dbReference>
<sequence>MMKRKYLSSAANDVVARCAMKLGASVDGLIEEFEDEWKPDTLGYSRRFVEFCCSKVVRYMCSEIGECLGEETFSRFTFDMMLAWENPEQADKDSSAEESIGKEKEDKKMVANLPKELDDVSLFYSDIMPLLVDHGLDVGEDAFLWMASIFPLVADVINAKFSFESLTATIGNRLHYPAYDKYLKEIDRCIKHLRKQEAPKGVELADDEIILHIDGTTSTPRVVRHMGGTSRPGRLTLTNYALYFEASGVISYEDAIKIDLSRDTDHNIKPGATGPFGAPLFDKAIVYESPDVTEEIVLEFPELTSSTRRELWLALSREVMLMHKFIHKNKLESPFLVWEIHSRTILGIVRLHSVREMLRMGPPLPTKFLMFALFDELPKGDIVLEQLAKHLKDCSKRPCHASSIMNAMKLSRIAFPSTEVKEDGKGCCCPTAPTISNDNYFSLNTTINQVREETKVREIAKATTERLKEESGADNIFILLELLNPIKEVFPKIQEIFTWQRPMTTLVVAAATILVIYKEWINKAVAALLLWLVVMMHHTRKRRTIQESIREINIAILKLRSIYVSTDRKHSDMVMVMMSLLAAIVAVIPLKYIFMAVALHCFIATSELGKHLENERGKRRMKEWWDSIPAAQVRVIDRIEDCPQGDAAQGCNT</sequence>
<dbReference type="Proteomes" id="UP001057402">
    <property type="component" value="Chromosome 2"/>
</dbReference>
<keyword evidence="2" id="KW-1185">Reference proteome</keyword>
<protein>
    <submittedName>
        <fullName evidence="1">Uncharacterized protein</fullName>
    </submittedName>
</protein>
<proteinExistence type="predicted"/>
<evidence type="ECO:0000313" key="1">
    <source>
        <dbReference type="EMBL" id="KAI4386629.1"/>
    </source>
</evidence>
<accession>A0ACB9S9X9</accession>
<gene>
    <name evidence="1" type="ORF">MLD38_004546</name>
</gene>
<organism evidence="1 2">
    <name type="scientific">Melastoma candidum</name>
    <dbReference type="NCBI Taxonomy" id="119954"/>
    <lineage>
        <taxon>Eukaryota</taxon>
        <taxon>Viridiplantae</taxon>
        <taxon>Streptophyta</taxon>
        <taxon>Embryophyta</taxon>
        <taxon>Tracheophyta</taxon>
        <taxon>Spermatophyta</taxon>
        <taxon>Magnoliopsida</taxon>
        <taxon>eudicotyledons</taxon>
        <taxon>Gunneridae</taxon>
        <taxon>Pentapetalae</taxon>
        <taxon>rosids</taxon>
        <taxon>malvids</taxon>
        <taxon>Myrtales</taxon>
        <taxon>Melastomataceae</taxon>
        <taxon>Melastomatoideae</taxon>
        <taxon>Melastomateae</taxon>
        <taxon>Melastoma</taxon>
    </lineage>
</organism>
<name>A0ACB9S9X9_9MYRT</name>
<reference evidence="2" key="1">
    <citation type="journal article" date="2023" name="Front. Plant Sci.">
        <title>Chromosomal-level genome assembly of Melastoma candidum provides insights into trichome evolution.</title>
        <authorList>
            <person name="Zhong Y."/>
            <person name="Wu W."/>
            <person name="Sun C."/>
            <person name="Zou P."/>
            <person name="Liu Y."/>
            <person name="Dai S."/>
            <person name="Zhou R."/>
        </authorList>
    </citation>
    <scope>NUCLEOTIDE SEQUENCE [LARGE SCALE GENOMIC DNA]</scope>
</reference>
<comment type="caution">
    <text evidence="1">The sequence shown here is derived from an EMBL/GenBank/DDBJ whole genome shotgun (WGS) entry which is preliminary data.</text>
</comment>